<dbReference type="GO" id="GO:0140662">
    <property type="term" value="F:ATP-dependent protein folding chaperone"/>
    <property type="evidence" value="ECO:0007669"/>
    <property type="project" value="InterPro"/>
</dbReference>
<feature type="compositionally biased region" description="Basic and acidic residues" evidence="3">
    <location>
        <begin position="85"/>
        <end position="100"/>
    </location>
</feature>
<keyword evidence="5" id="KW-1185">Reference proteome</keyword>
<dbReference type="EMBL" id="JAYKXN010000002">
    <property type="protein sequence ID" value="KAK7310483.1"/>
    <property type="molecule type" value="Genomic_DNA"/>
</dbReference>
<name>A0AAN9K611_CLITE</name>
<proteinExistence type="predicted"/>
<feature type="region of interest" description="Disordered" evidence="3">
    <location>
        <begin position="62"/>
        <end position="100"/>
    </location>
</feature>
<evidence type="ECO:0000256" key="3">
    <source>
        <dbReference type="SAM" id="MobiDB-lite"/>
    </source>
</evidence>
<dbReference type="GO" id="GO:0005524">
    <property type="term" value="F:ATP binding"/>
    <property type="evidence" value="ECO:0007669"/>
    <property type="project" value="UniProtKB-KW"/>
</dbReference>
<reference evidence="4 5" key="1">
    <citation type="submission" date="2024-01" db="EMBL/GenBank/DDBJ databases">
        <title>The genomes of 5 underutilized Papilionoideae crops provide insights into root nodulation and disease resistance.</title>
        <authorList>
            <person name="Yuan L."/>
        </authorList>
    </citation>
    <scope>NUCLEOTIDE SEQUENCE [LARGE SCALE GENOMIC DNA]</scope>
    <source>
        <strain evidence="4">LY-2023</strain>
        <tissue evidence="4">Leaf</tissue>
    </source>
</reference>
<organism evidence="4 5">
    <name type="scientific">Clitoria ternatea</name>
    <name type="common">Butterfly pea</name>
    <dbReference type="NCBI Taxonomy" id="43366"/>
    <lineage>
        <taxon>Eukaryota</taxon>
        <taxon>Viridiplantae</taxon>
        <taxon>Streptophyta</taxon>
        <taxon>Embryophyta</taxon>
        <taxon>Tracheophyta</taxon>
        <taxon>Spermatophyta</taxon>
        <taxon>Magnoliopsida</taxon>
        <taxon>eudicotyledons</taxon>
        <taxon>Gunneridae</taxon>
        <taxon>Pentapetalae</taxon>
        <taxon>rosids</taxon>
        <taxon>fabids</taxon>
        <taxon>Fabales</taxon>
        <taxon>Fabaceae</taxon>
        <taxon>Papilionoideae</taxon>
        <taxon>50 kb inversion clade</taxon>
        <taxon>NPAAA clade</taxon>
        <taxon>indigoferoid/millettioid clade</taxon>
        <taxon>Phaseoleae</taxon>
        <taxon>Clitoria</taxon>
    </lineage>
</organism>
<dbReference type="Gene3D" id="3.90.640.10">
    <property type="entry name" value="Actin, Chain A, domain 4"/>
    <property type="match status" value="1"/>
</dbReference>
<sequence length="100" mass="11936">MKNLGLRFVMDQYYYFKKKHGKDIRKDNRVIDKLRRECELAKRALNTQHQVRVEIESLFDDSNSDSALRGSDVERHFRNKPFSSRKQEGSCKLKEGKEKE</sequence>
<keyword evidence="1" id="KW-0547">Nucleotide-binding</keyword>
<protein>
    <submittedName>
        <fullName evidence="4">Uncharacterized protein</fullName>
    </submittedName>
</protein>
<dbReference type="SUPFAM" id="SSF53067">
    <property type="entry name" value="Actin-like ATPase domain"/>
    <property type="match status" value="1"/>
</dbReference>
<dbReference type="InterPro" id="IPR013126">
    <property type="entry name" value="Hsp_70_fam"/>
</dbReference>
<accession>A0AAN9K611</accession>
<evidence type="ECO:0000256" key="2">
    <source>
        <dbReference type="ARBA" id="ARBA00022840"/>
    </source>
</evidence>
<evidence type="ECO:0000313" key="5">
    <source>
        <dbReference type="Proteomes" id="UP001359559"/>
    </source>
</evidence>
<dbReference type="FunFam" id="3.90.640.10:FF:000003">
    <property type="entry name" value="Molecular chaperone DnaK"/>
    <property type="match status" value="1"/>
</dbReference>
<dbReference type="InterPro" id="IPR043129">
    <property type="entry name" value="ATPase_NBD"/>
</dbReference>
<gene>
    <name evidence="4" type="ORF">RJT34_08036</name>
</gene>
<dbReference type="Proteomes" id="UP001359559">
    <property type="component" value="Unassembled WGS sequence"/>
</dbReference>
<evidence type="ECO:0000313" key="4">
    <source>
        <dbReference type="EMBL" id="KAK7310483.1"/>
    </source>
</evidence>
<evidence type="ECO:0000256" key="1">
    <source>
        <dbReference type="ARBA" id="ARBA00022741"/>
    </source>
</evidence>
<dbReference type="Pfam" id="PF00012">
    <property type="entry name" value="HSP70"/>
    <property type="match status" value="1"/>
</dbReference>
<comment type="caution">
    <text evidence="4">The sequence shown here is derived from an EMBL/GenBank/DDBJ whole genome shotgun (WGS) entry which is preliminary data.</text>
</comment>
<keyword evidence="2" id="KW-0067">ATP-binding</keyword>
<dbReference type="AlphaFoldDB" id="A0AAN9K611"/>